<proteinExistence type="predicted"/>
<evidence type="ECO:0000313" key="1">
    <source>
        <dbReference type="EMBL" id="KAK2940496.1"/>
    </source>
</evidence>
<name>A0ABQ9WPU3_9EUKA</name>
<dbReference type="EMBL" id="JARBJD010000663">
    <property type="protein sequence ID" value="KAK2940496.1"/>
    <property type="molecule type" value="Genomic_DNA"/>
</dbReference>
<protein>
    <submittedName>
        <fullName evidence="1">Uncharacterized protein</fullName>
    </submittedName>
</protein>
<gene>
    <name evidence="1" type="ORF">BLNAU_24596</name>
</gene>
<accession>A0ABQ9WPU3</accession>
<organism evidence="1 2">
    <name type="scientific">Blattamonas nauphoetae</name>
    <dbReference type="NCBI Taxonomy" id="2049346"/>
    <lineage>
        <taxon>Eukaryota</taxon>
        <taxon>Metamonada</taxon>
        <taxon>Preaxostyla</taxon>
        <taxon>Oxymonadida</taxon>
        <taxon>Blattamonas</taxon>
    </lineage>
</organism>
<keyword evidence="2" id="KW-1185">Reference proteome</keyword>
<reference evidence="1 2" key="1">
    <citation type="journal article" date="2022" name="bioRxiv">
        <title>Genomics of Preaxostyla Flagellates Illuminates Evolutionary Transitions and the Path Towards Mitochondrial Loss.</title>
        <authorList>
            <person name="Novak L.V.F."/>
            <person name="Treitli S.C."/>
            <person name="Pyrih J."/>
            <person name="Halakuc P."/>
            <person name="Pipaliya S.V."/>
            <person name="Vacek V."/>
            <person name="Brzon O."/>
            <person name="Soukal P."/>
            <person name="Eme L."/>
            <person name="Dacks J.B."/>
            <person name="Karnkowska A."/>
            <person name="Elias M."/>
            <person name="Hampl V."/>
        </authorList>
    </citation>
    <scope>NUCLEOTIDE SEQUENCE [LARGE SCALE GENOMIC DNA]</scope>
    <source>
        <strain evidence="1">NAU3</strain>
        <tissue evidence="1">Gut</tissue>
    </source>
</reference>
<comment type="caution">
    <text evidence="1">The sequence shown here is derived from an EMBL/GenBank/DDBJ whole genome shotgun (WGS) entry which is preliminary data.</text>
</comment>
<evidence type="ECO:0000313" key="2">
    <source>
        <dbReference type="Proteomes" id="UP001281761"/>
    </source>
</evidence>
<dbReference type="Proteomes" id="UP001281761">
    <property type="component" value="Unassembled WGS sequence"/>
</dbReference>
<sequence length="441" mass="46719">MPSSPHPTTSESHPARSNHVHRKEAEEFVSCSSEQNGGALFVDLSSLGEGSYSLTSLSFASSCTCSGYGKWVFIRGHKLASLVTKARWAGTFNSLSLRLDADKLWGLDLAENESSPLRSASLLHVIFGSASRTSASSIFVGQNGKDEMGCGNTEATLCGTVEWSVKGAAGSVVDFIVVSSGHLSSPIILSDTDVMIAPESAILCPFLVSLDSHTSAAASMIRVEKNAALLFSFLSFSFSLPASIDSIIVSSSGVVNVASCRVQKTTLSQPFLVSAQSAHTITNSAFLSSTFTSSTFVISDCLSLSVEDTRIADCSFDTSFLVGSSSLISFLSLTVSNNSIKQDTSLFALSILPKTSSDATPSFSISLSSFSPSQTTPTPLFVSVASECSSNVILVNTTLSHSSTSPLRKPAVLVKWTKKQPLLLRRRVVCEDCIVMVSQYQ</sequence>